<dbReference type="AlphaFoldDB" id="A0A4R2R7N6"/>
<dbReference type="InterPro" id="IPR014001">
    <property type="entry name" value="Helicase_ATP-bd"/>
</dbReference>
<keyword evidence="5 11" id="KW-0347">Helicase</keyword>
<dbReference type="InterPro" id="IPR027417">
    <property type="entry name" value="P-loop_NTPase"/>
</dbReference>
<evidence type="ECO:0000256" key="6">
    <source>
        <dbReference type="ARBA" id="ARBA00022840"/>
    </source>
</evidence>
<dbReference type="OrthoDB" id="9805696at2"/>
<keyword evidence="4 11" id="KW-0378">Hydrolase</keyword>
<feature type="short sequence motif" description="Q motif" evidence="10">
    <location>
        <begin position="2"/>
        <end position="30"/>
    </location>
</feature>
<proteinExistence type="inferred from homology"/>
<feature type="domain" description="DEAD-box RNA helicase Q" evidence="15">
    <location>
        <begin position="2"/>
        <end position="30"/>
    </location>
</feature>
<dbReference type="PANTHER" id="PTHR47959:SF13">
    <property type="entry name" value="ATP-DEPENDENT RNA HELICASE RHLE"/>
    <property type="match status" value="1"/>
</dbReference>
<evidence type="ECO:0000256" key="2">
    <source>
        <dbReference type="ARBA" id="ARBA00022490"/>
    </source>
</evidence>
<dbReference type="SMART" id="SM00490">
    <property type="entry name" value="HELICc"/>
    <property type="match status" value="1"/>
</dbReference>
<dbReference type="PROSITE" id="PS51194">
    <property type="entry name" value="HELICASE_CTER"/>
    <property type="match status" value="1"/>
</dbReference>
<dbReference type="GO" id="GO:0005524">
    <property type="term" value="F:ATP binding"/>
    <property type="evidence" value="ECO:0007669"/>
    <property type="project" value="UniProtKB-KW"/>
</dbReference>
<organism evidence="16 17">
    <name type="scientific">Rhodovulum bhavnagarense</name>
    <dbReference type="NCBI Taxonomy" id="992286"/>
    <lineage>
        <taxon>Bacteria</taxon>
        <taxon>Pseudomonadati</taxon>
        <taxon>Pseudomonadota</taxon>
        <taxon>Alphaproteobacteria</taxon>
        <taxon>Rhodobacterales</taxon>
        <taxon>Paracoccaceae</taxon>
        <taxon>Rhodovulum</taxon>
    </lineage>
</organism>
<dbReference type="InterPro" id="IPR050079">
    <property type="entry name" value="DEAD_box_RNA_helicase"/>
</dbReference>
<evidence type="ECO:0000256" key="7">
    <source>
        <dbReference type="ARBA" id="ARBA00038437"/>
    </source>
</evidence>
<keyword evidence="2" id="KW-0963">Cytoplasm</keyword>
<dbReference type="CDD" id="cd00268">
    <property type="entry name" value="DEADc"/>
    <property type="match status" value="1"/>
</dbReference>
<name>A0A4R2R7N6_9RHOB</name>
<dbReference type="EMBL" id="SLXU01000019">
    <property type="protein sequence ID" value="TCP58623.1"/>
    <property type="molecule type" value="Genomic_DNA"/>
</dbReference>
<comment type="similarity">
    <text evidence="7 11">Belongs to the DEAD box helicase family.</text>
</comment>
<dbReference type="InterPro" id="IPR011545">
    <property type="entry name" value="DEAD/DEAH_box_helicase_dom"/>
</dbReference>
<evidence type="ECO:0000256" key="12">
    <source>
        <dbReference type="SAM" id="MobiDB-lite"/>
    </source>
</evidence>
<dbReference type="InterPro" id="IPR001650">
    <property type="entry name" value="Helicase_C-like"/>
</dbReference>
<dbReference type="PROSITE" id="PS51192">
    <property type="entry name" value="HELICASE_ATP_BIND_1"/>
    <property type="match status" value="1"/>
</dbReference>
<feature type="compositionally biased region" description="Basic and acidic residues" evidence="12">
    <location>
        <begin position="385"/>
        <end position="404"/>
    </location>
</feature>
<feature type="compositionally biased region" description="Basic residues" evidence="12">
    <location>
        <begin position="422"/>
        <end position="434"/>
    </location>
</feature>
<dbReference type="InterPro" id="IPR014014">
    <property type="entry name" value="RNA_helicase_DEAD_Q_motif"/>
</dbReference>
<evidence type="ECO:0000313" key="16">
    <source>
        <dbReference type="EMBL" id="TCP58623.1"/>
    </source>
</evidence>
<evidence type="ECO:0000259" key="15">
    <source>
        <dbReference type="PROSITE" id="PS51195"/>
    </source>
</evidence>
<feature type="domain" description="Helicase ATP-binding" evidence="13">
    <location>
        <begin position="33"/>
        <end position="206"/>
    </location>
</feature>
<dbReference type="GO" id="GO:0009266">
    <property type="term" value="P:response to temperature stimulus"/>
    <property type="evidence" value="ECO:0007669"/>
    <property type="project" value="UniProtKB-ARBA"/>
</dbReference>
<evidence type="ECO:0000256" key="5">
    <source>
        <dbReference type="ARBA" id="ARBA00022806"/>
    </source>
</evidence>
<dbReference type="PROSITE" id="PS51195">
    <property type="entry name" value="Q_MOTIF"/>
    <property type="match status" value="1"/>
</dbReference>
<evidence type="ECO:0000256" key="4">
    <source>
        <dbReference type="ARBA" id="ARBA00022801"/>
    </source>
</evidence>
<evidence type="ECO:0000259" key="13">
    <source>
        <dbReference type="PROSITE" id="PS51192"/>
    </source>
</evidence>
<evidence type="ECO:0000256" key="10">
    <source>
        <dbReference type="PROSITE-ProRule" id="PRU00552"/>
    </source>
</evidence>
<dbReference type="PANTHER" id="PTHR47959">
    <property type="entry name" value="ATP-DEPENDENT RNA HELICASE RHLE-RELATED"/>
    <property type="match status" value="1"/>
</dbReference>
<dbReference type="Proteomes" id="UP000295050">
    <property type="component" value="Unassembled WGS sequence"/>
</dbReference>
<dbReference type="GO" id="GO:0016787">
    <property type="term" value="F:hydrolase activity"/>
    <property type="evidence" value="ECO:0007669"/>
    <property type="project" value="UniProtKB-KW"/>
</dbReference>
<dbReference type="GO" id="GO:0003676">
    <property type="term" value="F:nucleic acid binding"/>
    <property type="evidence" value="ECO:0007669"/>
    <property type="project" value="InterPro"/>
</dbReference>
<dbReference type="CDD" id="cd18787">
    <property type="entry name" value="SF2_C_DEAD"/>
    <property type="match status" value="1"/>
</dbReference>
<sequence>MTTFADLGLAPKVLSAIAAAGYTQPTPIQAGAIPPALQGRDVLGIAQTGTGKTASFVLPMITLLSRGRARARMPRSLVLAPTRELAAQVAENFDTYAKDTKLTKALLIGGVSFKEQDALIDKGVDVLIATPGRLLDHFERGKLLLTGVQIMVVDEADRMLDMGFIPDIERIFQLTPFTRQTLFFSATMAPEIERVTNTFLSNPEKIEVARAATTAESIEQGVVCYTATRKDRQAKEKRALLRALIEGEGARCTNAIIFCNRKTEVDIVAKSLKSHGYDAAPIHGDLDQGTRTKTLDLFREGKLRLLVASDVAARGLDVPAVSHVFNYDVPSHAEDYVHRIGRTGRAGREGKALTICVPHDEKWLAAIEDLVKREIPRVPSPLKGPDPEAKPRRDRDQAHPRAEPVQDQARTPLAEGSDKSRTTRNARSGRSRRSGGRDRDEPVVGMGDHMPAFLTRSFRPQHEPAED</sequence>
<feature type="region of interest" description="Disordered" evidence="12">
    <location>
        <begin position="376"/>
        <end position="467"/>
    </location>
</feature>
<evidence type="ECO:0000256" key="9">
    <source>
        <dbReference type="ARBA" id="ARBA00074363"/>
    </source>
</evidence>
<reference evidence="16 17" key="1">
    <citation type="submission" date="2019-03" db="EMBL/GenBank/DDBJ databases">
        <title>Genomic Encyclopedia of Type Strains, Phase IV (KMG-IV): sequencing the most valuable type-strain genomes for metagenomic binning, comparative biology and taxonomic classification.</title>
        <authorList>
            <person name="Goeker M."/>
        </authorList>
    </citation>
    <scope>NUCLEOTIDE SEQUENCE [LARGE SCALE GENOMIC DNA]</scope>
    <source>
        <strain evidence="16 17">DSM 24766</strain>
    </source>
</reference>
<evidence type="ECO:0000259" key="14">
    <source>
        <dbReference type="PROSITE" id="PS51194"/>
    </source>
</evidence>
<dbReference type="EC" id="3.6.4.13" evidence="1"/>
<evidence type="ECO:0000313" key="17">
    <source>
        <dbReference type="Proteomes" id="UP000295050"/>
    </source>
</evidence>
<dbReference type="PROSITE" id="PS00039">
    <property type="entry name" value="DEAD_ATP_HELICASE"/>
    <property type="match status" value="1"/>
</dbReference>
<keyword evidence="6 11" id="KW-0067">ATP-binding</keyword>
<dbReference type="GO" id="GO:0042255">
    <property type="term" value="P:ribosome assembly"/>
    <property type="evidence" value="ECO:0007669"/>
    <property type="project" value="UniProtKB-ARBA"/>
</dbReference>
<keyword evidence="3 11" id="KW-0547">Nucleotide-binding</keyword>
<dbReference type="SMART" id="SM00487">
    <property type="entry name" value="DEXDc"/>
    <property type="match status" value="1"/>
</dbReference>
<evidence type="ECO:0000256" key="1">
    <source>
        <dbReference type="ARBA" id="ARBA00012552"/>
    </source>
</evidence>
<evidence type="ECO:0000256" key="8">
    <source>
        <dbReference type="ARBA" id="ARBA00047984"/>
    </source>
</evidence>
<dbReference type="GO" id="GO:0003724">
    <property type="term" value="F:RNA helicase activity"/>
    <property type="evidence" value="ECO:0007669"/>
    <property type="project" value="UniProtKB-EC"/>
</dbReference>
<feature type="domain" description="Helicase C-terminal" evidence="14">
    <location>
        <begin position="239"/>
        <end position="386"/>
    </location>
</feature>
<dbReference type="Gene3D" id="3.40.50.300">
    <property type="entry name" value="P-loop containing nucleotide triphosphate hydrolases"/>
    <property type="match status" value="2"/>
</dbReference>
<dbReference type="Pfam" id="PF00270">
    <property type="entry name" value="DEAD"/>
    <property type="match status" value="1"/>
</dbReference>
<dbReference type="FunFam" id="3.40.50.300:FF:000108">
    <property type="entry name" value="ATP-dependent RNA helicase RhlE"/>
    <property type="match status" value="1"/>
</dbReference>
<evidence type="ECO:0000256" key="3">
    <source>
        <dbReference type="ARBA" id="ARBA00022741"/>
    </source>
</evidence>
<dbReference type="InterPro" id="IPR000629">
    <property type="entry name" value="RNA-helicase_DEAD-box_CS"/>
</dbReference>
<gene>
    <name evidence="16" type="ORF">EV663_1193</name>
</gene>
<dbReference type="InterPro" id="IPR044742">
    <property type="entry name" value="DEAD/DEAH_RhlB"/>
</dbReference>
<dbReference type="SUPFAM" id="SSF52540">
    <property type="entry name" value="P-loop containing nucleoside triphosphate hydrolases"/>
    <property type="match status" value="1"/>
</dbReference>
<dbReference type="Pfam" id="PF00271">
    <property type="entry name" value="Helicase_C"/>
    <property type="match status" value="1"/>
</dbReference>
<dbReference type="GO" id="GO:0005829">
    <property type="term" value="C:cytosol"/>
    <property type="evidence" value="ECO:0007669"/>
    <property type="project" value="TreeGrafter"/>
</dbReference>
<protein>
    <recommendedName>
        <fullName evidence="9">DEAD-box ATP-dependent RNA helicase RhpA</fullName>
        <ecNumber evidence="1">3.6.4.13</ecNumber>
    </recommendedName>
</protein>
<dbReference type="RefSeq" id="WP_132952885.1">
    <property type="nucleotide sequence ID" value="NZ_SLXU01000019.1"/>
</dbReference>
<keyword evidence="17" id="KW-1185">Reference proteome</keyword>
<evidence type="ECO:0000256" key="11">
    <source>
        <dbReference type="RuleBase" id="RU000492"/>
    </source>
</evidence>
<comment type="caution">
    <text evidence="16">The sequence shown here is derived from an EMBL/GenBank/DDBJ whole genome shotgun (WGS) entry which is preliminary data.</text>
</comment>
<comment type="catalytic activity">
    <reaction evidence="8">
        <text>ATP + H2O = ADP + phosphate + H(+)</text>
        <dbReference type="Rhea" id="RHEA:13065"/>
        <dbReference type="ChEBI" id="CHEBI:15377"/>
        <dbReference type="ChEBI" id="CHEBI:15378"/>
        <dbReference type="ChEBI" id="CHEBI:30616"/>
        <dbReference type="ChEBI" id="CHEBI:43474"/>
        <dbReference type="ChEBI" id="CHEBI:456216"/>
        <dbReference type="EC" id="3.6.4.13"/>
    </reaction>
</comment>
<accession>A0A4R2R7N6</accession>